<dbReference type="InterPro" id="IPR016024">
    <property type="entry name" value="ARM-type_fold"/>
</dbReference>
<sequence length="312" mass="36251">MKGLFKSKPRTPEELVRQVRDLLIYVDRNTETRENAKKRIALGQFFDKQYCADIVAPMQMSELRKLIMELRNVLYGDDQSEPISKACARVTQEFFKDDTLRLKLDSGTRQAATHVVANLQRQRIKSQSIAADYMEQNIDLLDTLVQGYEDSDIALSYGTILRDCIRHQVIARYVLESEHMKKFFEYVQNPSFEIASDAAATFKFFQEFNTKLLESPTYITRRHALKMFLDSSKSSVMVRYVSSLDNLRILMNLLRDSNKSIQLEAFHVFKIVSVLLKNRTKLLQFLGDFRFDKEDEQFAAAKARVVKEIVTL</sequence>
<dbReference type="PANTHER" id="PTHR10182:SF34">
    <property type="entry name" value="MO25-LIKE PROTEIN"/>
    <property type="match status" value="1"/>
</dbReference>
<evidence type="ECO:0000313" key="2">
    <source>
        <dbReference type="EMBL" id="CAK9133380.1"/>
    </source>
</evidence>
<protein>
    <recommendedName>
        <fullName evidence="4">Mo25-like protein</fullName>
    </recommendedName>
</protein>
<dbReference type="EMBL" id="CAUOFW020000003">
    <property type="protein sequence ID" value="CAK9133380.1"/>
    <property type="molecule type" value="Genomic_DNA"/>
</dbReference>
<dbReference type="PANTHER" id="PTHR10182">
    <property type="entry name" value="CALCIUM-BINDING PROTEIN 39-RELATED"/>
    <property type="match status" value="1"/>
</dbReference>
<comment type="similarity">
    <text evidence="1">Belongs to the Mo25 family.</text>
</comment>
<accession>A0ABC8QPW9</accession>
<evidence type="ECO:0008006" key="4">
    <source>
        <dbReference type="Google" id="ProtNLM"/>
    </source>
</evidence>
<keyword evidence="3" id="KW-1185">Reference proteome</keyword>
<evidence type="ECO:0000256" key="1">
    <source>
        <dbReference type="ARBA" id="ARBA00011012"/>
    </source>
</evidence>
<evidence type="ECO:0000313" key="3">
    <source>
        <dbReference type="Proteomes" id="UP001642360"/>
    </source>
</evidence>
<dbReference type="InterPro" id="IPR013878">
    <property type="entry name" value="Mo25"/>
</dbReference>
<name>A0ABC8QPW9_9AQUA</name>
<organism evidence="2 3">
    <name type="scientific">Ilex paraguariensis</name>
    <name type="common">yerba mate</name>
    <dbReference type="NCBI Taxonomy" id="185542"/>
    <lineage>
        <taxon>Eukaryota</taxon>
        <taxon>Viridiplantae</taxon>
        <taxon>Streptophyta</taxon>
        <taxon>Embryophyta</taxon>
        <taxon>Tracheophyta</taxon>
        <taxon>Spermatophyta</taxon>
        <taxon>Magnoliopsida</taxon>
        <taxon>eudicotyledons</taxon>
        <taxon>Gunneridae</taxon>
        <taxon>Pentapetalae</taxon>
        <taxon>asterids</taxon>
        <taxon>campanulids</taxon>
        <taxon>Aquifoliales</taxon>
        <taxon>Aquifoliaceae</taxon>
        <taxon>Ilex</taxon>
    </lineage>
</organism>
<proteinExistence type="inferred from homology"/>
<dbReference type="InterPro" id="IPR011989">
    <property type="entry name" value="ARM-like"/>
</dbReference>
<dbReference type="Proteomes" id="UP001642360">
    <property type="component" value="Unassembled WGS sequence"/>
</dbReference>
<dbReference type="AlphaFoldDB" id="A0ABC8QPW9"/>
<reference evidence="2 3" key="1">
    <citation type="submission" date="2024-02" db="EMBL/GenBank/DDBJ databases">
        <authorList>
            <person name="Vignale AGUSTIN F."/>
            <person name="Sosa J E."/>
            <person name="Modenutti C."/>
        </authorList>
    </citation>
    <scope>NUCLEOTIDE SEQUENCE [LARGE SCALE GENOMIC DNA]</scope>
</reference>
<dbReference type="Gene3D" id="1.25.10.10">
    <property type="entry name" value="Leucine-rich Repeat Variant"/>
    <property type="match status" value="1"/>
</dbReference>
<dbReference type="Pfam" id="PF08569">
    <property type="entry name" value="Mo25"/>
    <property type="match status" value="1"/>
</dbReference>
<dbReference type="SUPFAM" id="SSF48371">
    <property type="entry name" value="ARM repeat"/>
    <property type="match status" value="1"/>
</dbReference>
<comment type="caution">
    <text evidence="2">The sequence shown here is derived from an EMBL/GenBank/DDBJ whole genome shotgun (WGS) entry which is preliminary data.</text>
</comment>
<gene>
    <name evidence="2" type="ORF">ILEXP_LOCUS289</name>
</gene>